<comment type="caution">
    <text evidence="1">The sequence shown here is derived from an EMBL/GenBank/DDBJ whole genome shotgun (WGS) entry which is preliminary data.</text>
</comment>
<name>A0ABQ9WLD5_9EUKA</name>
<reference evidence="1 2" key="1">
    <citation type="journal article" date="2022" name="bioRxiv">
        <title>Genomics of Preaxostyla Flagellates Illuminates Evolutionary Transitions and the Path Towards Mitochondrial Loss.</title>
        <authorList>
            <person name="Novak L.V.F."/>
            <person name="Treitli S.C."/>
            <person name="Pyrih J."/>
            <person name="Halakuc P."/>
            <person name="Pipaliya S.V."/>
            <person name="Vacek V."/>
            <person name="Brzon O."/>
            <person name="Soukal P."/>
            <person name="Eme L."/>
            <person name="Dacks J.B."/>
            <person name="Karnkowska A."/>
            <person name="Elias M."/>
            <person name="Hampl V."/>
        </authorList>
    </citation>
    <scope>NUCLEOTIDE SEQUENCE [LARGE SCALE GENOMIC DNA]</scope>
    <source>
        <strain evidence="1">NAU3</strain>
        <tissue evidence="1">Gut</tissue>
    </source>
</reference>
<dbReference type="Proteomes" id="UP001281761">
    <property type="component" value="Unassembled WGS sequence"/>
</dbReference>
<accession>A0ABQ9WLD5</accession>
<keyword evidence="2" id="KW-1185">Reference proteome</keyword>
<evidence type="ECO:0000313" key="2">
    <source>
        <dbReference type="Proteomes" id="UP001281761"/>
    </source>
</evidence>
<dbReference type="EMBL" id="JARBJD010000731">
    <property type="protein sequence ID" value="KAK2940143.1"/>
    <property type="molecule type" value="Genomic_DNA"/>
</dbReference>
<proteinExistence type="predicted"/>
<sequence>MGHFTDLYLNGVGAEESDPPIAPYFYDRPSTRVNYQSNVVPASKWFFASFFSLLKQDRPFNTAPTDGRQTQLGESMKHFHQTLQMGFGPVVTQAKHVWLEGECVKDDLFSLLRLMDKCTHRFRITAHSLIVPSRHWNARTHILFCHQPGPDINCALPDCDWRICFNRLGSLSITSPLSVTHLNHVRSAALIVPPLTLHPSHCPHSHSSLTHRHMLPTIKFKTVRHSSVGLDVDKKITDALKEGDISCVS</sequence>
<gene>
    <name evidence="1" type="ORF">BLNAU_24937</name>
</gene>
<organism evidence="1 2">
    <name type="scientific">Blattamonas nauphoetae</name>
    <dbReference type="NCBI Taxonomy" id="2049346"/>
    <lineage>
        <taxon>Eukaryota</taxon>
        <taxon>Metamonada</taxon>
        <taxon>Preaxostyla</taxon>
        <taxon>Oxymonadida</taxon>
        <taxon>Blattamonas</taxon>
    </lineage>
</organism>
<evidence type="ECO:0000313" key="1">
    <source>
        <dbReference type="EMBL" id="KAK2940143.1"/>
    </source>
</evidence>
<protein>
    <submittedName>
        <fullName evidence="1">Uncharacterized protein</fullName>
    </submittedName>
</protein>